<dbReference type="GO" id="GO:0003729">
    <property type="term" value="F:mRNA binding"/>
    <property type="evidence" value="ECO:0007669"/>
    <property type="project" value="TreeGrafter"/>
</dbReference>
<dbReference type="InterPro" id="IPR035979">
    <property type="entry name" value="RBD_domain_sf"/>
</dbReference>
<dbReference type="PROSITE" id="PS50102">
    <property type="entry name" value="RRM"/>
    <property type="match status" value="2"/>
</dbReference>
<dbReference type="Gene3D" id="3.30.70.330">
    <property type="match status" value="2"/>
</dbReference>
<keyword evidence="3" id="KW-0677">Repeat</keyword>
<proteinExistence type="evidence at transcript level"/>
<feature type="region of interest" description="Disordered" evidence="6">
    <location>
        <begin position="276"/>
        <end position="306"/>
    </location>
</feature>
<evidence type="ECO:0000256" key="1">
    <source>
        <dbReference type="ARBA" id="ARBA00004496"/>
    </source>
</evidence>
<dbReference type="Pfam" id="PF00076">
    <property type="entry name" value="RRM_1"/>
    <property type="match status" value="2"/>
</dbReference>
<dbReference type="InterPro" id="IPR012677">
    <property type="entry name" value="Nucleotide-bd_a/b_plait_sf"/>
</dbReference>
<evidence type="ECO:0000256" key="5">
    <source>
        <dbReference type="PROSITE-ProRule" id="PRU00176"/>
    </source>
</evidence>
<feature type="compositionally biased region" description="Low complexity" evidence="6">
    <location>
        <begin position="353"/>
        <end position="362"/>
    </location>
</feature>
<sequence length="362" mass="37642">MESTQAASIEPGKIFVGGLSWETTEDGLKQYFSKYGEVSDCVIMQDPMTKRPRGFGFVTFTDQASVEEVMKNGPHTLDNKTIDPKPATMKSATPPSQGGSFNGRVKKVFVGGIAAGTTEDDVRSFFGQFGPVTEIDLKFDKATQRMRGFGFVGFDSEDVVDRLCQIHFHQINGKTVEVKKAEPRFSATGPQSYQGPRPLGGGGGGGGGGYQQGGYQPSYGRGGSYAPYGGGAYGGYGSYGGGYSQGQGYGGYGAYGGGYGGQGGYGQYSQGGYSGGYDRYNTAPPQPTTAAAQQVPGYGQDARTGGYGQAADSYGQTYGGGYDYTGAYPGADAQTAAAYGRGAGAQQRGGGPYYNYGAAAPR</sequence>
<evidence type="ECO:0000259" key="7">
    <source>
        <dbReference type="PROSITE" id="PS50102"/>
    </source>
</evidence>
<feature type="domain" description="RRM" evidence="7">
    <location>
        <begin position="106"/>
        <end position="183"/>
    </location>
</feature>
<feature type="compositionally biased region" description="Gly residues" evidence="6">
    <location>
        <begin position="198"/>
        <end position="212"/>
    </location>
</feature>
<organism evidence="8">
    <name type="scientific">Ephydatia fluviatilis</name>
    <dbReference type="NCBI Taxonomy" id="31330"/>
    <lineage>
        <taxon>Eukaryota</taxon>
        <taxon>Metazoa</taxon>
        <taxon>Porifera</taxon>
        <taxon>Demospongiae</taxon>
        <taxon>Heteroscleromorpha</taxon>
        <taxon>Spongillida</taxon>
        <taxon>Spongillidae</taxon>
        <taxon>Ephydatia</taxon>
    </lineage>
</organism>
<protein>
    <submittedName>
        <fullName evidence="8">Musashi homolog protein</fullName>
    </submittedName>
</protein>
<feature type="region of interest" description="Disordered" evidence="6">
    <location>
        <begin position="73"/>
        <end position="98"/>
    </location>
</feature>
<comment type="subcellular location">
    <subcellularLocation>
        <location evidence="1">Cytoplasm</location>
    </subcellularLocation>
</comment>
<dbReference type="SMART" id="SM00360">
    <property type="entry name" value="RRM"/>
    <property type="match status" value="2"/>
</dbReference>
<keyword evidence="4 5" id="KW-0694">RNA-binding</keyword>
<evidence type="ECO:0000256" key="3">
    <source>
        <dbReference type="ARBA" id="ARBA00022737"/>
    </source>
</evidence>
<feature type="domain" description="RRM" evidence="7">
    <location>
        <begin position="12"/>
        <end position="94"/>
    </location>
</feature>
<dbReference type="PANTHER" id="PTHR48032:SF18">
    <property type="entry name" value="RRM DOMAIN-CONTAINING PROTEIN"/>
    <property type="match status" value="1"/>
</dbReference>
<evidence type="ECO:0000256" key="2">
    <source>
        <dbReference type="ARBA" id="ARBA00022490"/>
    </source>
</evidence>
<dbReference type="GO" id="GO:0005737">
    <property type="term" value="C:cytoplasm"/>
    <property type="evidence" value="ECO:0007669"/>
    <property type="project" value="UniProtKB-SubCell"/>
</dbReference>
<name>I4DTL1_9METZ</name>
<feature type="region of interest" description="Disordered" evidence="6">
    <location>
        <begin position="186"/>
        <end position="215"/>
    </location>
</feature>
<keyword evidence="2" id="KW-0963">Cytoplasm</keyword>
<evidence type="ECO:0000256" key="6">
    <source>
        <dbReference type="SAM" id="MobiDB-lite"/>
    </source>
</evidence>
<evidence type="ECO:0000256" key="4">
    <source>
        <dbReference type="ARBA" id="ARBA00022884"/>
    </source>
</evidence>
<reference evidence="8" key="1">
    <citation type="journal article" date="2012" name="Mech. Dev.">
        <title>The active stem cell specific expression of sponge Musashi homolog EflMsiA suggests its involvement in maintaining the stem cell state.</title>
        <authorList>
            <person name="Okamoto K."/>
            <person name="Nakatsukasa M."/>
            <person name="Alie A."/>
            <person name="Masuda Y."/>
            <person name="Agata K."/>
            <person name="Funayama N."/>
        </authorList>
    </citation>
    <scope>NUCLEOTIDE SEQUENCE</scope>
</reference>
<feature type="region of interest" description="Disordered" evidence="6">
    <location>
        <begin position="340"/>
        <end position="362"/>
    </location>
</feature>
<feature type="compositionally biased region" description="Gly residues" evidence="6">
    <location>
        <begin position="341"/>
        <end position="352"/>
    </location>
</feature>
<accession>I4DTL1</accession>
<dbReference type="AlphaFoldDB" id="I4DTL1"/>
<dbReference type="SUPFAM" id="SSF54928">
    <property type="entry name" value="RNA-binding domain, RBD"/>
    <property type="match status" value="2"/>
</dbReference>
<dbReference type="PANTHER" id="PTHR48032">
    <property type="entry name" value="RNA-BINDING PROTEIN MUSASHI HOMOLOG RBP6"/>
    <property type="match status" value="1"/>
</dbReference>
<dbReference type="EMBL" id="AB689698">
    <property type="protein sequence ID" value="BAM21251.1"/>
    <property type="molecule type" value="mRNA"/>
</dbReference>
<dbReference type="GO" id="GO:0006417">
    <property type="term" value="P:regulation of translation"/>
    <property type="evidence" value="ECO:0007669"/>
    <property type="project" value="TreeGrafter"/>
</dbReference>
<dbReference type="CDD" id="cd12325">
    <property type="entry name" value="RRM1_hnRNPA_hnRNPD_like"/>
    <property type="match status" value="1"/>
</dbReference>
<evidence type="ECO:0000313" key="8">
    <source>
        <dbReference type="EMBL" id="BAM21251.1"/>
    </source>
</evidence>
<dbReference type="FunFam" id="3.30.70.330:FF:000025">
    <property type="entry name" value="RNA-binding protein Musashi homolog 2 isoform X1"/>
    <property type="match status" value="1"/>
</dbReference>
<dbReference type="InterPro" id="IPR000504">
    <property type="entry name" value="RRM_dom"/>
</dbReference>
<gene>
    <name evidence="8" type="primary">msiA</name>
</gene>